<dbReference type="AlphaFoldDB" id="A0A9N8HES6"/>
<dbReference type="InterPro" id="IPR038765">
    <property type="entry name" value="Papain-like_cys_pep_sf"/>
</dbReference>
<evidence type="ECO:0000313" key="11">
    <source>
        <dbReference type="Proteomes" id="UP001153069"/>
    </source>
</evidence>
<dbReference type="GO" id="GO:0016579">
    <property type="term" value="P:protein deubiquitination"/>
    <property type="evidence" value="ECO:0007669"/>
    <property type="project" value="InterPro"/>
</dbReference>
<reference evidence="10" key="1">
    <citation type="submission" date="2020-06" db="EMBL/GenBank/DDBJ databases">
        <authorList>
            <consortium name="Plant Systems Biology data submission"/>
        </authorList>
    </citation>
    <scope>NUCLEOTIDE SEQUENCE</scope>
    <source>
        <strain evidence="10">D6</strain>
    </source>
</reference>
<feature type="domain" description="USP" evidence="9">
    <location>
        <begin position="227"/>
        <end position="566"/>
    </location>
</feature>
<dbReference type="GO" id="GO:0005829">
    <property type="term" value="C:cytosol"/>
    <property type="evidence" value="ECO:0007669"/>
    <property type="project" value="TreeGrafter"/>
</dbReference>
<protein>
    <recommendedName>
        <fullName evidence="7">Ubiquitin carboxyl-terminal hydrolase</fullName>
        <ecNumber evidence="7">3.4.19.12</ecNumber>
    </recommendedName>
</protein>
<feature type="region of interest" description="Disordered" evidence="8">
    <location>
        <begin position="640"/>
        <end position="973"/>
    </location>
</feature>
<dbReference type="InterPro" id="IPR018200">
    <property type="entry name" value="USP_CS"/>
</dbReference>
<evidence type="ECO:0000256" key="7">
    <source>
        <dbReference type="RuleBase" id="RU366025"/>
    </source>
</evidence>
<dbReference type="Pfam" id="PF00443">
    <property type="entry name" value="UCH"/>
    <property type="match status" value="1"/>
</dbReference>
<feature type="compositionally biased region" description="Basic and acidic residues" evidence="8">
    <location>
        <begin position="907"/>
        <end position="919"/>
    </location>
</feature>
<dbReference type="PANTHER" id="PTHR24006:SF758">
    <property type="entry name" value="UBIQUITIN CARBOXYL-TERMINAL HYDROLASE 36"/>
    <property type="match status" value="1"/>
</dbReference>
<feature type="compositionally biased region" description="Basic residues" evidence="8">
    <location>
        <begin position="1"/>
        <end position="13"/>
    </location>
</feature>
<dbReference type="Gene3D" id="3.90.70.10">
    <property type="entry name" value="Cysteine proteinases"/>
    <property type="match status" value="1"/>
</dbReference>
<feature type="compositionally biased region" description="Basic and acidic residues" evidence="8">
    <location>
        <begin position="738"/>
        <end position="750"/>
    </location>
</feature>
<dbReference type="EMBL" id="CAICTM010000398">
    <property type="protein sequence ID" value="CAB9509650.1"/>
    <property type="molecule type" value="Genomic_DNA"/>
</dbReference>
<evidence type="ECO:0000256" key="6">
    <source>
        <dbReference type="ARBA" id="ARBA00022807"/>
    </source>
</evidence>
<keyword evidence="6 7" id="KW-0788">Thiol protease</keyword>
<dbReference type="OrthoDB" id="27652at2759"/>
<evidence type="ECO:0000256" key="4">
    <source>
        <dbReference type="ARBA" id="ARBA00022786"/>
    </source>
</evidence>
<keyword evidence="11" id="KW-1185">Reference proteome</keyword>
<sequence>MGKNSAKKRKRQERKASNGNHWSKLSDEEDGLTHGRNGSSAPNSAAGKGAKKLENDTAGEGTGSSPDDLGSEKRSRRRLDFVYPKQNGTAKPYFFIGKTTICNNKASPSSTNQQHDVVELVRTKESIDDILETSKRKKKEESSKAPPENHADVGRLRSASTDEEMEGKLSGMSVEDAVRDKKGLRPRANSTDGELNLPRRGLCDEVQVLHSHKWNIVGLAAASKKPVGFQNLGNTCFLNSTLQCLVYLPPFCQSLLAMPARDSHGSKPSQGKRITAMLRLFFQKVHGNQQGGAIAPHAVVKMLPSLGTSGGRGYKFRPGRQEDAHELLVHLLDGMHNGELKEAGINQRASGWRDRLPVPRLDETTFVHRIFGGYLRSQLRCSKCGYCSNTYDPFLDLALEVSKKGISNVAEAFQEFTRKETLDSDNRWKCGGCNKRVRANKVLSVFRPPLSLCVQMKRFTFGGNSGFSSGYSRGMFGGNKITKPIRFPAEMKLPLSDGRSCPYALTGVVIHVGSSSHSGHYTAYVKKPKADGSYQWYHMDDSFVEAVSEKTVLQEKDAYLLFYCRTEVKLEFPEPPRRGSMTAKEATEHGRARARARADSLTKLDMEKDAASVLETTAPPTCQVSTDKKTSKIVGETKTAVMAKNDNLQKDVRASPAQSSGPSKAPKTAASKNTSADESNKPPKRPGSSKKSSSGSTASQESSESSSSDSSSDDSSDDSSSGEDDNAKKTDNQPSASDNRKAEQVNDKPQKSNTARKGSSAAAELDRPKDRKLEGLDAVKVSEESKHSEANQTSSVSKAKAPHDTPKNKKSPNSRNAVIVLDRGKGREKLSVMTGRPAKRRWIPNTLGRTKSGNDYELLGNRTVGKWDDSNDATKPSTDSNDSDVSKARSNIVDSMERNKNAKKRKTYLDRWDATLDRGRTKKVKEKREDATTDNSGAFQRVLSGLQRMNHGRPKGFLGSVSSSKKKKQNKKR</sequence>
<dbReference type="PROSITE" id="PS00973">
    <property type="entry name" value="USP_2"/>
    <property type="match status" value="1"/>
</dbReference>
<comment type="similarity">
    <text evidence="2 7">Belongs to the peptidase C19 family.</text>
</comment>
<feature type="compositionally biased region" description="Low complexity" evidence="8">
    <location>
        <begin position="689"/>
        <end position="710"/>
    </location>
</feature>
<dbReference type="PROSITE" id="PS00972">
    <property type="entry name" value="USP_1"/>
    <property type="match status" value="1"/>
</dbReference>
<keyword evidence="3 7" id="KW-0645">Protease</keyword>
<evidence type="ECO:0000256" key="8">
    <source>
        <dbReference type="SAM" id="MobiDB-lite"/>
    </source>
</evidence>
<evidence type="ECO:0000256" key="1">
    <source>
        <dbReference type="ARBA" id="ARBA00000707"/>
    </source>
</evidence>
<comment type="caution">
    <text evidence="10">The sequence shown here is derived from an EMBL/GenBank/DDBJ whole genome shotgun (WGS) entry which is preliminary data.</text>
</comment>
<dbReference type="InterPro" id="IPR001394">
    <property type="entry name" value="Peptidase_C19_UCH"/>
</dbReference>
<dbReference type="GO" id="GO:0005634">
    <property type="term" value="C:nucleus"/>
    <property type="evidence" value="ECO:0007669"/>
    <property type="project" value="TreeGrafter"/>
</dbReference>
<feature type="compositionally biased region" description="Basic and acidic residues" evidence="8">
    <location>
        <begin position="764"/>
        <end position="789"/>
    </location>
</feature>
<evidence type="ECO:0000259" key="9">
    <source>
        <dbReference type="PROSITE" id="PS50235"/>
    </source>
</evidence>
<feature type="region of interest" description="Disordered" evidence="8">
    <location>
        <begin position="133"/>
        <end position="195"/>
    </location>
</feature>
<keyword evidence="4 7" id="KW-0833">Ubl conjugation pathway</keyword>
<evidence type="ECO:0000256" key="2">
    <source>
        <dbReference type="ARBA" id="ARBA00009085"/>
    </source>
</evidence>
<dbReference type="EC" id="3.4.19.12" evidence="7"/>
<dbReference type="GO" id="GO:0004843">
    <property type="term" value="F:cysteine-type deubiquitinase activity"/>
    <property type="evidence" value="ECO:0007669"/>
    <property type="project" value="UniProtKB-UniRule"/>
</dbReference>
<dbReference type="GO" id="GO:0006508">
    <property type="term" value="P:proteolysis"/>
    <property type="evidence" value="ECO:0007669"/>
    <property type="project" value="UniProtKB-KW"/>
</dbReference>
<feature type="compositionally biased region" description="Basic and acidic residues" evidence="8">
    <location>
        <begin position="585"/>
        <end position="600"/>
    </location>
</feature>
<feature type="compositionally biased region" description="Basic residues" evidence="8">
    <location>
        <begin position="964"/>
        <end position="973"/>
    </location>
</feature>
<feature type="compositionally biased region" description="Basic and acidic residues" evidence="8">
    <location>
        <begin position="139"/>
        <end position="155"/>
    </location>
</feature>
<accession>A0A9N8HES6</accession>
<dbReference type="PROSITE" id="PS50235">
    <property type="entry name" value="USP_3"/>
    <property type="match status" value="1"/>
</dbReference>
<dbReference type="InterPro" id="IPR050164">
    <property type="entry name" value="Peptidase_C19"/>
</dbReference>
<dbReference type="Proteomes" id="UP001153069">
    <property type="component" value="Unassembled WGS sequence"/>
</dbReference>
<feature type="compositionally biased region" description="Acidic residues" evidence="8">
    <location>
        <begin position="711"/>
        <end position="724"/>
    </location>
</feature>
<name>A0A9N8HES6_9STRA</name>
<evidence type="ECO:0000256" key="3">
    <source>
        <dbReference type="ARBA" id="ARBA00022670"/>
    </source>
</evidence>
<organism evidence="10 11">
    <name type="scientific">Seminavis robusta</name>
    <dbReference type="NCBI Taxonomy" id="568900"/>
    <lineage>
        <taxon>Eukaryota</taxon>
        <taxon>Sar</taxon>
        <taxon>Stramenopiles</taxon>
        <taxon>Ochrophyta</taxon>
        <taxon>Bacillariophyta</taxon>
        <taxon>Bacillariophyceae</taxon>
        <taxon>Bacillariophycidae</taxon>
        <taxon>Naviculales</taxon>
        <taxon>Naviculaceae</taxon>
        <taxon>Seminavis</taxon>
    </lineage>
</organism>
<evidence type="ECO:0000313" key="10">
    <source>
        <dbReference type="EMBL" id="CAB9509650.1"/>
    </source>
</evidence>
<comment type="catalytic activity">
    <reaction evidence="1 7">
        <text>Thiol-dependent hydrolysis of ester, thioester, amide, peptide and isopeptide bonds formed by the C-terminal Gly of ubiquitin (a 76-residue protein attached to proteins as an intracellular targeting signal).</text>
        <dbReference type="EC" id="3.4.19.12"/>
    </reaction>
</comment>
<gene>
    <name evidence="10" type="ORF">SEMRO_399_G134800.1</name>
</gene>
<proteinExistence type="inferred from homology"/>
<dbReference type="PANTHER" id="PTHR24006">
    <property type="entry name" value="UBIQUITIN CARBOXYL-TERMINAL HYDROLASE"/>
    <property type="match status" value="1"/>
</dbReference>
<dbReference type="SUPFAM" id="SSF54001">
    <property type="entry name" value="Cysteine proteinases"/>
    <property type="match status" value="1"/>
</dbReference>
<keyword evidence="5 7" id="KW-0378">Hydrolase</keyword>
<feature type="region of interest" description="Disordered" evidence="8">
    <location>
        <begin position="1"/>
        <end position="84"/>
    </location>
</feature>
<feature type="region of interest" description="Disordered" evidence="8">
    <location>
        <begin position="575"/>
        <end position="600"/>
    </location>
</feature>
<evidence type="ECO:0000256" key="5">
    <source>
        <dbReference type="ARBA" id="ARBA00022801"/>
    </source>
</evidence>
<dbReference type="InterPro" id="IPR028889">
    <property type="entry name" value="USP"/>
</dbReference>